<keyword evidence="2" id="KW-1185">Reference proteome</keyword>
<evidence type="ECO:0000313" key="1">
    <source>
        <dbReference type="EMBL" id="KAK7854906.1"/>
    </source>
</evidence>
<accession>A0AAW0LV15</accession>
<organism evidence="1 2">
    <name type="scientific">Quercus suber</name>
    <name type="common">Cork oak</name>
    <dbReference type="NCBI Taxonomy" id="58331"/>
    <lineage>
        <taxon>Eukaryota</taxon>
        <taxon>Viridiplantae</taxon>
        <taxon>Streptophyta</taxon>
        <taxon>Embryophyta</taxon>
        <taxon>Tracheophyta</taxon>
        <taxon>Spermatophyta</taxon>
        <taxon>Magnoliopsida</taxon>
        <taxon>eudicotyledons</taxon>
        <taxon>Gunneridae</taxon>
        <taxon>Pentapetalae</taxon>
        <taxon>rosids</taxon>
        <taxon>fabids</taxon>
        <taxon>Fagales</taxon>
        <taxon>Fagaceae</taxon>
        <taxon>Quercus</taxon>
    </lineage>
</organism>
<reference evidence="1 2" key="1">
    <citation type="journal article" date="2018" name="Sci. Data">
        <title>The draft genome sequence of cork oak.</title>
        <authorList>
            <person name="Ramos A.M."/>
            <person name="Usie A."/>
            <person name="Barbosa P."/>
            <person name="Barros P.M."/>
            <person name="Capote T."/>
            <person name="Chaves I."/>
            <person name="Simoes F."/>
            <person name="Abreu I."/>
            <person name="Carrasquinho I."/>
            <person name="Faro C."/>
            <person name="Guimaraes J.B."/>
            <person name="Mendonca D."/>
            <person name="Nobrega F."/>
            <person name="Rodrigues L."/>
            <person name="Saibo N.J.M."/>
            <person name="Varela M.C."/>
            <person name="Egas C."/>
            <person name="Matos J."/>
            <person name="Miguel C.M."/>
            <person name="Oliveira M.M."/>
            <person name="Ricardo C.P."/>
            <person name="Goncalves S."/>
        </authorList>
    </citation>
    <scope>NUCLEOTIDE SEQUENCE [LARGE SCALE GENOMIC DNA]</scope>
    <source>
        <strain evidence="2">cv. HL8</strain>
    </source>
</reference>
<dbReference type="AlphaFoldDB" id="A0AAW0LV15"/>
<dbReference type="Proteomes" id="UP000237347">
    <property type="component" value="Unassembled WGS sequence"/>
</dbReference>
<sequence>MELTAAEFAGAMRENELRKQPLDKSFLPLPSLLAQTSTIPHTKLTATEFAEAVPFRQVYLLWLLNSPLSTLASGTQLNKFAKLGKFTIVILKYKIT</sequence>
<comment type="caution">
    <text evidence="1">The sequence shown here is derived from an EMBL/GenBank/DDBJ whole genome shotgun (WGS) entry which is preliminary data.</text>
</comment>
<name>A0AAW0LV15_QUESU</name>
<evidence type="ECO:0000313" key="2">
    <source>
        <dbReference type="Proteomes" id="UP000237347"/>
    </source>
</evidence>
<gene>
    <name evidence="1" type="ORF">CFP56_030152</name>
</gene>
<proteinExistence type="predicted"/>
<dbReference type="EMBL" id="PKMF04000050">
    <property type="protein sequence ID" value="KAK7854906.1"/>
    <property type="molecule type" value="Genomic_DNA"/>
</dbReference>
<protein>
    <submittedName>
        <fullName evidence="1">Uncharacterized protein</fullName>
    </submittedName>
</protein>